<dbReference type="AlphaFoldDB" id="A0A182J8V1"/>
<accession>A0A182J8V1</accession>
<dbReference type="SUPFAM" id="SSF57610">
    <property type="entry name" value="Thyroglobulin type-1 domain"/>
    <property type="match status" value="1"/>
</dbReference>
<dbReference type="FunFam" id="1.10.238.10:FF:000246">
    <property type="entry name" value="Uncharacterized protein, isoform C"/>
    <property type="match status" value="1"/>
</dbReference>
<feature type="region of interest" description="Disordered" evidence="10">
    <location>
        <begin position="482"/>
        <end position="512"/>
    </location>
</feature>
<feature type="disulfide bond" evidence="9">
    <location>
        <begin position="447"/>
        <end position="454"/>
    </location>
</feature>
<evidence type="ECO:0000256" key="5">
    <source>
        <dbReference type="ARBA" id="ARBA00022974"/>
    </source>
</evidence>
<feature type="compositionally biased region" description="Acidic residues" evidence="10">
    <location>
        <begin position="487"/>
        <end position="502"/>
    </location>
</feature>
<evidence type="ECO:0000256" key="8">
    <source>
        <dbReference type="ARBA" id="ARBA00023207"/>
    </source>
</evidence>
<dbReference type="CDD" id="cd00104">
    <property type="entry name" value="KAZAL_FS"/>
    <property type="match status" value="1"/>
</dbReference>
<keyword evidence="4" id="KW-0106">Calcium</keyword>
<evidence type="ECO:0000256" key="9">
    <source>
        <dbReference type="PROSITE-ProRule" id="PRU00500"/>
    </source>
</evidence>
<proteinExistence type="predicted"/>
<organism evidence="11">
    <name type="scientific">Anopheles atroparvus</name>
    <name type="common">European mosquito</name>
    <dbReference type="NCBI Taxonomy" id="41427"/>
    <lineage>
        <taxon>Eukaryota</taxon>
        <taxon>Metazoa</taxon>
        <taxon>Ecdysozoa</taxon>
        <taxon>Arthropoda</taxon>
        <taxon>Hexapoda</taxon>
        <taxon>Insecta</taxon>
        <taxon>Pterygota</taxon>
        <taxon>Neoptera</taxon>
        <taxon>Endopterygota</taxon>
        <taxon>Diptera</taxon>
        <taxon>Nematocera</taxon>
        <taxon>Culicoidea</taxon>
        <taxon>Culicidae</taxon>
        <taxon>Anophelinae</taxon>
        <taxon>Anopheles</taxon>
    </lineage>
</organism>
<dbReference type="PROSITE" id="PS51162">
    <property type="entry name" value="THYROGLOBULIN_1_2"/>
    <property type="match status" value="1"/>
</dbReference>
<dbReference type="VEuPathDB" id="VectorBase:AATE013578"/>
<comment type="caution">
    <text evidence="9">Lacks conserved residue(s) required for the propagation of feature annotation.</text>
</comment>
<feature type="disulfide bond" evidence="9">
    <location>
        <begin position="417"/>
        <end position="436"/>
    </location>
</feature>
<evidence type="ECO:0000256" key="6">
    <source>
        <dbReference type="ARBA" id="ARBA00023157"/>
    </source>
</evidence>
<dbReference type="GO" id="GO:0005509">
    <property type="term" value="F:calcium ion binding"/>
    <property type="evidence" value="ECO:0007669"/>
    <property type="project" value="InterPro"/>
</dbReference>
<evidence type="ECO:0000256" key="7">
    <source>
        <dbReference type="ARBA" id="ARBA00023180"/>
    </source>
</evidence>
<dbReference type="SMART" id="SM00211">
    <property type="entry name" value="TY"/>
    <property type="match status" value="1"/>
</dbReference>
<keyword evidence="8" id="KW-0357">Heparan sulfate</keyword>
<dbReference type="GO" id="GO:0005615">
    <property type="term" value="C:extracellular space"/>
    <property type="evidence" value="ECO:0007669"/>
    <property type="project" value="TreeGrafter"/>
</dbReference>
<comment type="subcellular location">
    <subcellularLocation>
        <location evidence="1">Secreted</location>
    </subcellularLocation>
</comment>
<dbReference type="InterPro" id="IPR000716">
    <property type="entry name" value="Thyroglobulin_1"/>
</dbReference>
<evidence type="ECO:0000256" key="2">
    <source>
        <dbReference type="ARBA" id="ARBA00022525"/>
    </source>
</evidence>
<protein>
    <submittedName>
        <fullName evidence="11">Uncharacterized protein</fullName>
    </submittedName>
</protein>
<dbReference type="InterPro" id="IPR019577">
    <property type="entry name" value="SPARC/Testican_Ca-bd-dom"/>
</dbReference>
<keyword evidence="5" id="KW-0654">Proteoglycan</keyword>
<feature type="compositionally biased region" description="Acidic residues" evidence="10">
    <location>
        <begin position="120"/>
        <end position="138"/>
    </location>
</feature>
<reference evidence="11" key="1">
    <citation type="submission" date="2022-08" db="UniProtKB">
        <authorList>
            <consortium name="EnsemblMetazoa"/>
        </authorList>
    </citation>
    <scope>IDENTIFICATION</scope>
    <source>
        <strain evidence="11">EBRO</strain>
    </source>
</reference>
<keyword evidence="2" id="KW-0964">Secreted</keyword>
<dbReference type="Pfam" id="PF00086">
    <property type="entry name" value="Thyroglobulin_1"/>
    <property type="match status" value="1"/>
</dbReference>
<keyword evidence="7" id="KW-0325">Glycoprotein</keyword>
<dbReference type="InterPro" id="IPR036857">
    <property type="entry name" value="Thyroglobulin_1_sf"/>
</dbReference>
<evidence type="ECO:0000256" key="4">
    <source>
        <dbReference type="ARBA" id="ARBA00022837"/>
    </source>
</evidence>
<feature type="region of interest" description="Disordered" evidence="10">
    <location>
        <begin position="98"/>
        <end position="149"/>
    </location>
</feature>
<dbReference type="InterPro" id="IPR002350">
    <property type="entry name" value="Kazal_dom"/>
</dbReference>
<dbReference type="SUPFAM" id="SSF100895">
    <property type="entry name" value="Kazal-type serine protease inhibitors"/>
    <property type="match status" value="1"/>
</dbReference>
<dbReference type="InterPro" id="IPR002048">
    <property type="entry name" value="EF_hand_dom"/>
</dbReference>
<dbReference type="GO" id="GO:0005518">
    <property type="term" value="F:collagen binding"/>
    <property type="evidence" value="ECO:0007669"/>
    <property type="project" value="TreeGrafter"/>
</dbReference>
<dbReference type="CDD" id="cd00191">
    <property type="entry name" value="TY"/>
    <property type="match status" value="1"/>
</dbReference>
<keyword evidence="6 9" id="KW-1015">Disulfide bond</keyword>
<dbReference type="Pfam" id="PF10591">
    <property type="entry name" value="SPARC_Ca_bdg"/>
    <property type="match status" value="1"/>
</dbReference>
<dbReference type="PROSITE" id="PS00484">
    <property type="entry name" value="THYROGLOBULIN_1_1"/>
    <property type="match status" value="1"/>
</dbReference>
<dbReference type="SUPFAM" id="SSF47473">
    <property type="entry name" value="EF-hand"/>
    <property type="match status" value="1"/>
</dbReference>
<evidence type="ECO:0000313" key="11">
    <source>
        <dbReference type="EnsemblMetazoa" id="AATE013578-PA.1"/>
    </source>
</evidence>
<sequence>MIVFGDLCKPLNCKKKELCLLEDAYTAVCVSKKELHKNKEEIITKSKYFEQEEAKRKAEAEAEAAAAAAAAAAASASLSANNGAGGGASDGGASMALMAASGDSSTGSNGNDGTSSGQADQEEREDDESSSQDDDVFYDSEGGEKEEDCKPCPVVKPTFLCGSDNRTYSSLCRLEYHNCIHVSEVKVSCKGFCPCKAGNLLQDLRKQQRMAERMSAFNAKYQRTIDSNDINADNLIPSEKQLKEEKNRHYNHINSQYTFTPEEIKYDNKHYKYIKYTTYKGKVRLSVGTSCAPVQSVSVGYPMKSSECKPQQLTAIGNRLLDWFSVIMADSKKRRQHQQQKNKVHFPAACKLEARWMFGHLDLNNDGELSTQELYDLEHDQNERCIKPFIDTCDLDQDGTIDPREWCRCFEKTDRPCAAVRRRLGNDLSGSYAPDCDNQGFYKPTQCHQAVGVCWCVDEHGVEFANTRTRGKPNCEEIINNATTLNSDDEDTEDSDDDDDSQEGSADRLLVF</sequence>
<evidence type="ECO:0000256" key="3">
    <source>
        <dbReference type="ARBA" id="ARBA00022729"/>
    </source>
</evidence>
<dbReference type="SMART" id="SM00280">
    <property type="entry name" value="KAZAL"/>
    <property type="match status" value="1"/>
</dbReference>
<dbReference type="STRING" id="41427.A0A182J8V1"/>
<dbReference type="PANTHER" id="PTHR13866:SF30">
    <property type="match status" value="1"/>
</dbReference>
<dbReference type="Gene3D" id="1.10.238.10">
    <property type="entry name" value="EF-hand"/>
    <property type="match status" value="1"/>
</dbReference>
<dbReference type="PANTHER" id="PTHR13866">
    <property type="entry name" value="SPARC OSTEONECTIN"/>
    <property type="match status" value="1"/>
</dbReference>
<dbReference type="PROSITE" id="PS50222">
    <property type="entry name" value="EF_HAND_2"/>
    <property type="match status" value="1"/>
</dbReference>
<dbReference type="EnsemblMetazoa" id="AATE013578-RA">
    <property type="protein sequence ID" value="AATE013578-PA.1"/>
    <property type="gene ID" value="AATE013578"/>
</dbReference>
<dbReference type="InterPro" id="IPR011992">
    <property type="entry name" value="EF-hand-dom_pair"/>
</dbReference>
<dbReference type="InterPro" id="IPR036058">
    <property type="entry name" value="Kazal_dom_sf"/>
</dbReference>
<keyword evidence="3" id="KW-0732">Signal</keyword>
<dbReference type="Gene3D" id="3.30.60.30">
    <property type="match status" value="1"/>
</dbReference>
<dbReference type="InterPro" id="IPR018247">
    <property type="entry name" value="EF_Hand_1_Ca_BS"/>
</dbReference>
<evidence type="ECO:0000256" key="1">
    <source>
        <dbReference type="ARBA" id="ARBA00004613"/>
    </source>
</evidence>
<dbReference type="SMART" id="SM00054">
    <property type="entry name" value="EFh"/>
    <property type="match status" value="2"/>
</dbReference>
<dbReference type="GO" id="GO:0050840">
    <property type="term" value="F:extracellular matrix binding"/>
    <property type="evidence" value="ECO:0007669"/>
    <property type="project" value="TreeGrafter"/>
</dbReference>
<name>A0A182J8V1_ANOAO</name>
<dbReference type="CDD" id="cd16232">
    <property type="entry name" value="EFh_SPARC_TICN"/>
    <property type="match status" value="1"/>
</dbReference>
<dbReference type="Gene3D" id="4.10.800.10">
    <property type="entry name" value="Thyroglobulin type-1"/>
    <property type="match status" value="1"/>
</dbReference>
<feature type="compositionally biased region" description="Low complexity" evidence="10">
    <location>
        <begin position="98"/>
        <end position="119"/>
    </location>
</feature>
<dbReference type="Pfam" id="PF07648">
    <property type="entry name" value="Kazal_2"/>
    <property type="match status" value="1"/>
</dbReference>
<dbReference type="PROSITE" id="PS00018">
    <property type="entry name" value="EF_HAND_1"/>
    <property type="match status" value="1"/>
</dbReference>
<dbReference type="PROSITE" id="PS51465">
    <property type="entry name" value="KAZAL_2"/>
    <property type="match status" value="1"/>
</dbReference>
<evidence type="ECO:0000256" key="10">
    <source>
        <dbReference type="SAM" id="MobiDB-lite"/>
    </source>
</evidence>